<keyword evidence="5" id="KW-1185">Reference proteome</keyword>
<organism evidence="4 5">
    <name type="scientific">Galactobacter valiniphilus</name>
    <dbReference type="NCBI Taxonomy" id="2676122"/>
    <lineage>
        <taxon>Bacteria</taxon>
        <taxon>Bacillati</taxon>
        <taxon>Actinomycetota</taxon>
        <taxon>Actinomycetes</taxon>
        <taxon>Micrococcales</taxon>
        <taxon>Micrococcaceae</taxon>
        <taxon>Galactobacter</taxon>
    </lineage>
</organism>
<reference evidence="4 5" key="1">
    <citation type="submission" date="2018-07" db="EMBL/GenBank/DDBJ databases">
        <title>Arthrobacter sp. nov., isolated from raw cow's milk with high bacterial count.</title>
        <authorList>
            <person name="Hahne J."/>
            <person name="Isele D."/>
            <person name="Lipski A."/>
        </authorList>
    </citation>
    <scope>NUCLEOTIDE SEQUENCE [LARGE SCALE GENOMIC DNA]</scope>
    <source>
        <strain evidence="4 5">JZ R-35</strain>
    </source>
</reference>
<sequence>MKFGDPKTKKVKSVYLTNRFSVKTKAAPAVKISASRAGVWAKVAKCESGGNWKISTGNGYYGGLQFSASTWRAYGGGKHASMAHRATKEQQIAIAEKVVRGQGPGAWPHCGRKAGLTRI</sequence>
<evidence type="ECO:0000256" key="2">
    <source>
        <dbReference type="ARBA" id="ARBA00022801"/>
    </source>
</evidence>
<dbReference type="InterPro" id="IPR010618">
    <property type="entry name" value="RPF"/>
</dbReference>
<dbReference type="Proteomes" id="UP000265419">
    <property type="component" value="Unassembled WGS sequence"/>
</dbReference>
<feature type="domain" description="Resuscitation-promoting factor core lysozyme-like" evidence="3">
    <location>
        <begin position="38"/>
        <end position="110"/>
    </location>
</feature>
<gene>
    <name evidence="4" type="ORF">DWB68_07885</name>
</gene>
<evidence type="ECO:0000256" key="1">
    <source>
        <dbReference type="ARBA" id="ARBA00010830"/>
    </source>
</evidence>
<dbReference type="Pfam" id="PF06737">
    <property type="entry name" value="Transglycosylas"/>
    <property type="match status" value="1"/>
</dbReference>
<comment type="caution">
    <text evidence="4">The sequence shown here is derived from an EMBL/GenBank/DDBJ whole genome shotgun (WGS) entry which is preliminary data.</text>
</comment>
<keyword evidence="2" id="KW-0378">Hydrolase</keyword>
<dbReference type="EMBL" id="QQXK01000013">
    <property type="protein sequence ID" value="RII42353.1"/>
    <property type="molecule type" value="Genomic_DNA"/>
</dbReference>
<evidence type="ECO:0000313" key="5">
    <source>
        <dbReference type="Proteomes" id="UP000265419"/>
    </source>
</evidence>
<evidence type="ECO:0000259" key="3">
    <source>
        <dbReference type="Pfam" id="PF06737"/>
    </source>
</evidence>
<dbReference type="InterPro" id="IPR023346">
    <property type="entry name" value="Lysozyme-like_dom_sf"/>
</dbReference>
<proteinExistence type="inferred from homology"/>
<dbReference type="CDD" id="cd13925">
    <property type="entry name" value="RPF"/>
    <property type="match status" value="1"/>
</dbReference>
<evidence type="ECO:0000313" key="4">
    <source>
        <dbReference type="EMBL" id="RII42353.1"/>
    </source>
</evidence>
<name>A0A399J9V0_9MICC</name>
<accession>A0A399J9V0</accession>
<dbReference type="SUPFAM" id="SSF53955">
    <property type="entry name" value="Lysozyme-like"/>
    <property type="match status" value="1"/>
</dbReference>
<comment type="similarity">
    <text evidence="1">Belongs to the transglycosylase family. Rpf subfamily.</text>
</comment>
<protein>
    <recommendedName>
        <fullName evidence="3">Resuscitation-promoting factor core lysozyme-like domain-containing protein</fullName>
    </recommendedName>
</protein>
<dbReference type="Gene3D" id="1.10.530.10">
    <property type="match status" value="1"/>
</dbReference>
<dbReference type="AlphaFoldDB" id="A0A399J9V0"/>
<dbReference type="GO" id="GO:0016787">
    <property type="term" value="F:hydrolase activity"/>
    <property type="evidence" value="ECO:0007669"/>
    <property type="project" value="UniProtKB-KW"/>
</dbReference>